<dbReference type="InterPro" id="IPR039426">
    <property type="entry name" value="TonB-dep_rcpt-like"/>
</dbReference>
<keyword evidence="6 11" id="KW-0798">TonB box</keyword>
<keyword evidence="3 9" id="KW-1134">Transmembrane beta strand</keyword>
<dbReference type="GO" id="GO:0033214">
    <property type="term" value="P:siderophore-iron import into cell"/>
    <property type="evidence" value="ECO:0007669"/>
    <property type="project" value="TreeGrafter"/>
</dbReference>
<dbReference type="GO" id="GO:0009279">
    <property type="term" value="C:cell outer membrane"/>
    <property type="evidence" value="ECO:0007669"/>
    <property type="project" value="UniProtKB-SubCell"/>
</dbReference>
<dbReference type="Pfam" id="PF07715">
    <property type="entry name" value="Plug"/>
    <property type="match status" value="1"/>
</dbReference>
<evidence type="ECO:0000256" key="1">
    <source>
        <dbReference type="ARBA" id="ARBA00004571"/>
    </source>
</evidence>
<protein>
    <submittedName>
        <fullName evidence="15">Fe(3+) dicitrate transport protein</fullName>
    </submittedName>
</protein>
<evidence type="ECO:0000256" key="5">
    <source>
        <dbReference type="ARBA" id="ARBA00022729"/>
    </source>
</evidence>
<gene>
    <name evidence="15" type="ORF">FHW12_001807</name>
</gene>
<feature type="domain" description="TonB-dependent receptor-like beta-barrel" evidence="13">
    <location>
        <begin position="261"/>
        <end position="717"/>
    </location>
</feature>
<sequence length="747" mass="82700">MKTTPFVPGLLALAIAQVLFAPAIARADDVAAADATAAADAQNNTTELPKINVRERGMHDDTRPKLQHIMREVDGPLITVTKKTSITKLDSIPTVVDNNNRALFAQTPGIFYSEQQSPGQMNFSYRGIGNPQESEFVTVLLDGIPLESDWIGYPTIYTFPLPQTLSEVQLIRGGSSLLYGPEPPPVINLVSRKPVADRELAGYTENVAGSNGLFATFNQLSGTSGAWDYLVDAHYRTSDGERDNGDSKLRGGDLHLGYRPDDAAYYTFDFHAYSLNTGDPGKLLYPQFVADPETVTTPYNRLWTDRYVAILGHERKFDADTELVAKVWYGYQDNAARSQDRGNPPTTATLQDDQFRFGGLDARLVHHWGRGNAFTIGTTYYHSDAPFRQWTDDTLYPDRYDRHGNPCGSPADKNCARLRQDRSTDYGAVFAENVFRFAGNWHFVPSVRLERENVDINETVKPVTLTRDLVDRSVDHTVPLFGLGLGNDFGRGNETYFNVSQGWRPVRYFDIGSPFGNTAAGSINDPDPTHVVSWEAGVHGTPVDGLFYDASLFWVNVKDRIESAQIPDMPPGNTINVNTGDTRHRGFEGQIDYDFLAARDPKTTQHLSVFANVSLLNAEFTSTRNPANLGNKPAFSPNYLARVGVSWREDKHYKLALSAVSVASQYWQDSNLPATVTNAGVTTVTIPAKVPSYTVADFSADWWVLPQLRLLGGVSNITDRTYYARVFSGGLEPAIGRTFYAGASYEF</sequence>
<comment type="subcellular location">
    <subcellularLocation>
        <location evidence="1 9">Cell outer membrane</location>
        <topology evidence="1 9">Multi-pass membrane protein</topology>
    </subcellularLocation>
</comment>
<dbReference type="InterPro" id="IPR037066">
    <property type="entry name" value="Plug_dom_sf"/>
</dbReference>
<accession>A0A839EY75</accession>
<keyword evidence="8 9" id="KW-0998">Cell outer membrane</keyword>
<evidence type="ECO:0000259" key="14">
    <source>
        <dbReference type="Pfam" id="PF07715"/>
    </source>
</evidence>
<dbReference type="InterPro" id="IPR000531">
    <property type="entry name" value="Beta-barrel_TonB"/>
</dbReference>
<evidence type="ECO:0000256" key="10">
    <source>
        <dbReference type="PROSITE-ProRule" id="PRU10144"/>
    </source>
</evidence>
<dbReference type="PANTHER" id="PTHR30442:SF0">
    <property type="entry name" value="FE(3+) DICITRATE TRANSPORT PROTEIN FECA"/>
    <property type="match status" value="1"/>
</dbReference>
<dbReference type="Gene3D" id="2.40.170.20">
    <property type="entry name" value="TonB-dependent receptor, beta-barrel domain"/>
    <property type="match status" value="1"/>
</dbReference>
<dbReference type="PROSITE" id="PS52016">
    <property type="entry name" value="TONB_DEPENDENT_REC_3"/>
    <property type="match status" value="1"/>
</dbReference>
<dbReference type="Gene3D" id="2.170.130.10">
    <property type="entry name" value="TonB-dependent receptor, plug domain"/>
    <property type="match status" value="1"/>
</dbReference>
<dbReference type="EMBL" id="JACGXL010000002">
    <property type="protein sequence ID" value="MBA8887593.1"/>
    <property type="molecule type" value="Genomic_DNA"/>
</dbReference>
<feature type="signal peptide" evidence="12">
    <location>
        <begin position="1"/>
        <end position="27"/>
    </location>
</feature>
<keyword evidence="4 9" id="KW-0812">Transmembrane</keyword>
<evidence type="ECO:0000313" key="15">
    <source>
        <dbReference type="EMBL" id="MBA8887593.1"/>
    </source>
</evidence>
<keyword evidence="7 9" id="KW-0472">Membrane</keyword>
<evidence type="ECO:0000256" key="3">
    <source>
        <dbReference type="ARBA" id="ARBA00022452"/>
    </source>
</evidence>
<dbReference type="InterPro" id="IPR010917">
    <property type="entry name" value="TonB_rcpt_CS"/>
</dbReference>
<dbReference type="SUPFAM" id="SSF56935">
    <property type="entry name" value="Porins"/>
    <property type="match status" value="1"/>
</dbReference>
<comment type="caution">
    <text evidence="15">The sequence shown here is derived from an EMBL/GenBank/DDBJ whole genome shotgun (WGS) entry which is preliminary data.</text>
</comment>
<dbReference type="CDD" id="cd01347">
    <property type="entry name" value="ligand_gated_channel"/>
    <property type="match status" value="1"/>
</dbReference>
<keyword evidence="16" id="KW-1185">Reference proteome</keyword>
<evidence type="ECO:0000256" key="8">
    <source>
        <dbReference type="ARBA" id="ARBA00023237"/>
    </source>
</evidence>
<dbReference type="InterPro" id="IPR012910">
    <property type="entry name" value="Plug_dom"/>
</dbReference>
<dbReference type="PANTHER" id="PTHR30442">
    <property type="entry name" value="IRON III DICITRATE TRANSPORT PROTEIN FECA"/>
    <property type="match status" value="1"/>
</dbReference>
<reference evidence="15 16" key="1">
    <citation type="submission" date="2020-07" db="EMBL/GenBank/DDBJ databases">
        <title>Genomic Encyclopedia of Type Strains, Phase IV (KMG-V): Genome sequencing to study the core and pangenomes of soil and plant-associated prokaryotes.</title>
        <authorList>
            <person name="Whitman W."/>
        </authorList>
    </citation>
    <scope>NUCLEOTIDE SEQUENCE [LARGE SCALE GENOMIC DNA]</scope>
    <source>
        <strain evidence="15 16">RH2WT43</strain>
    </source>
</reference>
<evidence type="ECO:0000256" key="4">
    <source>
        <dbReference type="ARBA" id="ARBA00022692"/>
    </source>
</evidence>
<dbReference type="Proteomes" id="UP000550401">
    <property type="component" value="Unassembled WGS sequence"/>
</dbReference>
<organism evidence="15 16">
    <name type="scientific">Dokdonella fugitiva</name>
    <dbReference type="NCBI Taxonomy" id="328517"/>
    <lineage>
        <taxon>Bacteria</taxon>
        <taxon>Pseudomonadati</taxon>
        <taxon>Pseudomonadota</taxon>
        <taxon>Gammaproteobacteria</taxon>
        <taxon>Lysobacterales</taxon>
        <taxon>Rhodanobacteraceae</taxon>
        <taxon>Dokdonella</taxon>
    </lineage>
</organism>
<feature type="short sequence motif" description="TonB C-terminal box" evidence="10">
    <location>
        <begin position="730"/>
        <end position="747"/>
    </location>
</feature>
<evidence type="ECO:0000256" key="2">
    <source>
        <dbReference type="ARBA" id="ARBA00022448"/>
    </source>
</evidence>
<evidence type="ECO:0000256" key="12">
    <source>
        <dbReference type="SAM" id="SignalP"/>
    </source>
</evidence>
<keyword evidence="2 9" id="KW-0813">Transport</keyword>
<evidence type="ECO:0000256" key="11">
    <source>
        <dbReference type="RuleBase" id="RU003357"/>
    </source>
</evidence>
<evidence type="ECO:0000259" key="13">
    <source>
        <dbReference type="Pfam" id="PF00593"/>
    </source>
</evidence>
<feature type="chain" id="PRO_5032327176" evidence="12">
    <location>
        <begin position="28"/>
        <end position="747"/>
    </location>
</feature>
<dbReference type="RefSeq" id="WP_182530650.1">
    <property type="nucleotide sequence ID" value="NZ_JACGXL010000002.1"/>
</dbReference>
<dbReference type="AlphaFoldDB" id="A0A839EY75"/>
<evidence type="ECO:0000256" key="9">
    <source>
        <dbReference type="PROSITE-ProRule" id="PRU01360"/>
    </source>
</evidence>
<dbReference type="Pfam" id="PF00593">
    <property type="entry name" value="TonB_dep_Rec_b-barrel"/>
    <property type="match status" value="1"/>
</dbReference>
<dbReference type="PROSITE" id="PS01156">
    <property type="entry name" value="TONB_DEPENDENT_REC_2"/>
    <property type="match status" value="1"/>
</dbReference>
<evidence type="ECO:0000256" key="7">
    <source>
        <dbReference type="ARBA" id="ARBA00023136"/>
    </source>
</evidence>
<comment type="similarity">
    <text evidence="9 11">Belongs to the TonB-dependent receptor family.</text>
</comment>
<keyword evidence="5 12" id="KW-0732">Signal</keyword>
<dbReference type="InterPro" id="IPR036942">
    <property type="entry name" value="Beta-barrel_TonB_sf"/>
</dbReference>
<proteinExistence type="inferred from homology"/>
<name>A0A839EY75_9GAMM</name>
<evidence type="ECO:0000256" key="6">
    <source>
        <dbReference type="ARBA" id="ARBA00023077"/>
    </source>
</evidence>
<feature type="domain" description="TonB-dependent receptor plug" evidence="14">
    <location>
        <begin position="81"/>
        <end position="182"/>
    </location>
</feature>
<evidence type="ECO:0000313" key="16">
    <source>
        <dbReference type="Proteomes" id="UP000550401"/>
    </source>
</evidence>